<keyword evidence="1" id="KW-1133">Transmembrane helix</keyword>
<keyword evidence="1" id="KW-0812">Transmembrane</keyword>
<keyword evidence="1" id="KW-0472">Membrane</keyword>
<dbReference type="EMBL" id="CP015840">
    <property type="protein sequence ID" value="ANG66497.1"/>
    <property type="molecule type" value="Genomic_DNA"/>
</dbReference>
<dbReference type="OrthoDB" id="10003798at2"/>
<evidence type="ECO:0000256" key="1">
    <source>
        <dbReference type="SAM" id="Phobius"/>
    </source>
</evidence>
<gene>
    <name evidence="2" type="ORF">M787_004130</name>
</gene>
<dbReference type="AlphaFoldDB" id="A0A173E002"/>
<name>A0A173E002_9CHLA</name>
<proteinExistence type="predicted"/>
<feature type="transmembrane region" description="Helical" evidence="1">
    <location>
        <begin position="82"/>
        <end position="108"/>
    </location>
</feature>
<dbReference type="KEGG" id="cgz:M787_004130"/>
<dbReference type="Proteomes" id="UP000019147">
    <property type="component" value="Chromosome"/>
</dbReference>
<accession>A0A173E002</accession>
<dbReference type="GeneID" id="81478492"/>
<feature type="transmembrane region" description="Helical" evidence="1">
    <location>
        <begin position="54"/>
        <end position="76"/>
    </location>
</feature>
<evidence type="ECO:0000313" key="2">
    <source>
        <dbReference type="EMBL" id="ANG66497.1"/>
    </source>
</evidence>
<evidence type="ECO:0000313" key="3">
    <source>
        <dbReference type="Proteomes" id="UP000019147"/>
    </source>
</evidence>
<dbReference type="RefSeq" id="WP_021828316.1">
    <property type="nucleotide sequence ID" value="NZ_CP015840.1"/>
</dbReference>
<reference evidence="2 3" key="1">
    <citation type="journal article" date="2014" name="Syst. Appl. Microbiol.">
        <title>Evidence for the existence of two new members of the family Chlamydiaceae and proposal of Chlamydia avium sp. nov. and Chlamydia gallinacea sp. nov.</title>
        <authorList>
            <person name="Sachse K."/>
            <person name="Laroucau K."/>
            <person name="Riege K."/>
            <person name="Wehner S."/>
            <person name="Dilcher M."/>
            <person name="Creasy H.H."/>
            <person name="Weidmann M."/>
            <person name="Myers G."/>
            <person name="Vorimore F."/>
            <person name="Vicari N."/>
            <person name="Magnino S."/>
            <person name="Liebler-Tenorio E."/>
            <person name="Ruettger A."/>
            <person name="Bavoil P.M."/>
            <person name="Hufert F.T."/>
            <person name="Rossello-Mora R."/>
            <person name="Marz M."/>
        </authorList>
    </citation>
    <scope>NUCLEOTIDE SEQUENCE [LARGE SCALE GENOMIC DNA]</scope>
    <source>
        <strain evidence="2 3">08-1274/3</strain>
    </source>
</reference>
<sequence>MVAPHPFGFFSGRPNKNVFTLQDIDKSSSSTSRKVSRAQPSATQALERKRANSLLVMGIFLSLSCLIHSVSLALVLGAGCVLAPVIIAVVLQTLMILSIMICLAWTAYKAFITNQK</sequence>
<protein>
    <submittedName>
        <fullName evidence="2">Uncharacterized protein</fullName>
    </submittedName>
</protein>
<organism evidence="2 3">
    <name type="scientific">Chlamydia gallinacea 08-1274/3</name>
    <dbReference type="NCBI Taxonomy" id="1143323"/>
    <lineage>
        <taxon>Bacteria</taxon>
        <taxon>Pseudomonadati</taxon>
        <taxon>Chlamydiota</taxon>
        <taxon>Chlamydiia</taxon>
        <taxon>Chlamydiales</taxon>
        <taxon>Chlamydiaceae</taxon>
        <taxon>Chlamydia/Chlamydophila group</taxon>
        <taxon>Chlamydia</taxon>
    </lineage>
</organism>